<organism evidence="7 8">
    <name type="scientific">Cryptosporidium muris (strain RN66)</name>
    <dbReference type="NCBI Taxonomy" id="441375"/>
    <lineage>
        <taxon>Eukaryota</taxon>
        <taxon>Sar</taxon>
        <taxon>Alveolata</taxon>
        <taxon>Apicomplexa</taxon>
        <taxon>Conoidasida</taxon>
        <taxon>Coccidia</taxon>
        <taxon>Eucoccidiorida</taxon>
        <taxon>Eimeriorina</taxon>
        <taxon>Cryptosporidiidae</taxon>
        <taxon>Cryptosporidium</taxon>
    </lineage>
</organism>
<dbReference type="VEuPathDB" id="CryptoDB:CMU_006640"/>
<sequence length="300" mass="33854">MNTLIRIINGNLQVLNSRIHAARVAYEQRDIESSRMAHIGDLHQENHIHSHSELLKIVVFGGLDGIVTIFALVSGCVAVHFKLKQIFTICMGSLLADAFAMSMGEYVSSSAEHEFINAEKQREEWEIEHCPEEEISEMVEIYRNKHGFSLQDANDMARLAFKYKNFFISHMMMEELGLLCEVNESPRLQPIKGALTMFLSFSLFGSIPLLSFAFFELFCNRYSLYELYSIKPSYIFVCLCCVATLSILGMIKGKFCSIPPYKAAFTMVLSGLISASMSYFVASFISYISESNIITANLGF</sequence>
<evidence type="ECO:0000256" key="1">
    <source>
        <dbReference type="ARBA" id="ARBA00004127"/>
    </source>
</evidence>
<dbReference type="STRING" id="441375.B6AHP6"/>
<dbReference type="EMBL" id="DS989734">
    <property type="protein sequence ID" value="EEA07741.1"/>
    <property type="molecule type" value="Genomic_DNA"/>
</dbReference>
<evidence type="ECO:0000313" key="7">
    <source>
        <dbReference type="EMBL" id="EEA07741.1"/>
    </source>
</evidence>
<dbReference type="PANTHER" id="PTHR31851">
    <property type="entry name" value="FE(2+)/MN(2+) TRANSPORTER PCL1"/>
    <property type="match status" value="1"/>
</dbReference>
<keyword evidence="4 6" id="KW-1133">Transmembrane helix</keyword>
<keyword evidence="5 6" id="KW-0472">Membrane</keyword>
<dbReference type="Pfam" id="PF01988">
    <property type="entry name" value="VIT1"/>
    <property type="match status" value="1"/>
</dbReference>
<gene>
    <name evidence="7" type="ORF">CMU_006640</name>
</gene>
<comment type="similarity">
    <text evidence="2">Belongs to the CCC1 family.</text>
</comment>
<feature type="transmembrane region" description="Helical" evidence="6">
    <location>
        <begin position="263"/>
        <end position="288"/>
    </location>
</feature>
<accession>B6AHP6</accession>
<dbReference type="OrthoDB" id="73465at2759"/>
<dbReference type="AlphaFoldDB" id="B6AHP6"/>
<dbReference type="OMA" id="SRIGWLR"/>
<name>B6AHP6_CRYMR</name>
<feature type="transmembrane region" description="Helical" evidence="6">
    <location>
        <begin position="194"/>
        <end position="214"/>
    </location>
</feature>
<feature type="transmembrane region" description="Helical" evidence="6">
    <location>
        <begin position="57"/>
        <end position="81"/>
    </location>
</feature>
<dbReference type="Proteomes" id="UP000001460">
    <property type="component" value="Unassembled WGS sequence"/>
</dbReference>
<keyword evidence="3 6" id="KW-0812">Transmembrane</keyword>
<evidence type="ECO:0000256" key="2">
    <source>
        <dbReference type="ARBA" id="ARBA00007049"/>
    </source>
</evidence>
<protein>
    <recommendedName>
        <fullName evidence="9">Integral membrane protein</fullName>
    </recommendedName>
</protein>
<evidence type="ECO:0000256" key="5">
    <source>
        <dbReference type="ARBA" id="ARBA00023136"/>
    </source>
</evidence>
<evidence type="ECO:0000256" key="4">
    <source>
        <dbReference type="ARBA" id="ARBA00022989"/>
    </source>
</evidence>
<dbReference type="InterPro" id="IPR008217">
    <property type="entry name" value="Ccc1_fam"/>
</dbReference>
<reference evidence="7" key="1">
    <citation type="submission" date="2008-06" db="EMBL/GenBank/DDBJ databases">
        <authorList>
            <person name="Lorenzi H."/>
            <person name="Inman J."/>
            <person name="Miller J."/>
            <person name="Schobel S."/>
            <person name="Amedeo P."/>
            <person name="Caler E.V."/>
            <person name="da Silva J."/>
        </authorList>
    </citation>
    <scope>NUCLEOTIDE SEQUENCE [LARGE SCALE GENOMIC DNA]</scope>
    <source>
        <strain evidence="7">RN66</strain>
    </source>
</reference>
<proteinExistence type="inferred from homology"/>
<dbReference type="CDD" id="cd02434">
    <property type="entry name" value="Nodulin-21_like_3"/>
    <property type="match status" value="1"/>
</dbReference>
<dbReference type="RefSeq" id="XP_002142090.1">
    <property type="nucleotide sequence ID" value="XM_002142054.1"/>
</dbReference>
<evidence type="ECO:0008006" key="9">
    <source>
        <dbReference type="Google" id="ProtNLM"/>
    </source>
</evidence>
<keyword evidence="8" id="KW-1185">Reference proteome</keyword>
<feature type="transmembrane region" description="Helical" evidence="6">
    <location>
        <begin position="234"/>
        <end position="251"/>
    </location>
</feature>
<dbReference type="GO" id="GO:0030026">
    <property type="term" value="P:intracellular manganese ion homeostasis"/>
    <property type="evidence" value="ECO:0007669"/>
    <property type="project" value="InterPro"/>
</dbReference>
<dbReference type="eggNOG" id="KOG4473">
    <property type="taxonomic scope" value="Eukaryota"/>
</dbReference>
<comment type="subcellular location">
    <subcellularLocation>
        <location evidence="1">Endomembrane system</location>
        <topology evidence="1">Multi-pass membrane protein</topology>
    </subcellularLocation>
</comment>
<evidence type="ECO:0000313" key="8">
    <source>
        <dbReference type="Proteomes" id="UP000001460"/>
    </source>
</evidence>
<evidence type="ECO:0000256" key="3">
    <source>
        <dbReference type="ARBA" id="ARBA00022692"/>
    </source>
</evidence>
<dbReference type="GeneID" id="6997220"/>
<evidence type="ECO:0000256" key="6">
    <source>
        <dbReference type="SAM" id="Phobius"/>
    </source>
</evidence>
<dbReference type="GO" id="GO:0012505">
    <property type="term" value="C:endomembrane system"/>
    <property type="evidence" value="ECO:0007669"/>
    <property type="project" value="UniProtKB-SubCell"/>
</dbReference>
<dbReference type="GO" id="GO:0005384">
    <property type="term" value="F:manganese ion transmembrane transporter activity"/>
    <property type="evidence" value="ECO:0007669"/>
    <property type="project" value="InterPro"/>
</dbReference>